<evidence type="ECO:0000256" key="1">
    <source>
        <dbReference type="SAM" id="MobiDB-lite"/>
    </source>
</evidence>
<feature type="chain" id="PRO_5043817662" evidence="2">
    <location>
        <begin position="28"/>
        <end position="145"/>
    </location>
</feature>
<feature type="compositionally biased region" description="Polar residues" evidence="1">
    <location>
        <begin position="25"/>
        <end position="38"/>
    </location>
</feature>
<name>A0AAU7DZ02_9MICO</name>
<feature type="region of interest" description="Disordered" evidence="1">
    <location>
        <begin position="25"/>
        <end position="67"/>
    </location>
</feature>
<keyword evidence="2" id="KW-0732">Signal</keyword>
<dbReference type="EMBL" id="CP146203">
    <property type="protein sequence ID" value="XBH22599.1"/>
    <property type="molecule type" value="Genomic_DNA"/>
</dbReference>
<evidence type="ECO:0000313" key="3">
    <source>
        <dbReference type="EMBL" id="XBH22599.1"/>
    </source>
</evidence>
<organism evidence="3">
    <name type="scientific">Jonesiaceae bacterium BS-20</name>
    <dbReference type="NCBI Taxonomy" id="3120821"/>
    <lineage>
        <taxon>Bacteria</taxon>
        <taxon>Bacillati</taxon>
        <taxon>Actinomycetota</taxon>
        <taxon>Actinomycetes</taxon>
        <taxon>Micrococcales</taxon>
        <taxon>Jonesiaceae</taxon>
    </lineage>
</organism>
<gene>
    <name evidence="3" type="ORF">V5R04_05090</name>
</gene>
<dbReference type="PROSITE" id="PS51257">
    <property type="entry name" value="PROKAR_LIPOPROTEIN"/>
    <property type="match status" value="1"/>
</dbReference>
<evidence type="ECO:0000256" key="2">
    <source>
        <dbReference type="SAM" id="SignalP"/>
    </source>
</evidence>
<reference evidence="3" key="1">
    <citation type="submission" date="2024-02" db="EMBL/GenBank/DDBJ databases">
        <title>Tomenella chthoni gen. nov. sp. nov., a member of the family Jonesiaceae isolated from bat guano.</title>
        <authorList>
            <person name="Miller S.L."/>
            <person name="King J."/>
            <person name="Sankaranarayanan K."/>
            <person name="Lawson P.A."/>
        </authorList>
    </citation>
    <scope>NUCLEOTIDE SEQUENCE</scope>
    <source>
        <strain evidence="3">BS-20</strain>
    </source>
</reference>
<sequence length="145" mass="14887">MTSKRLLTAGVLAACASVLLVSGCSQGSPLPASTSSEQAAPPDASQEPAPDSGDQDTDGSGEGYAFGVDRDQMAEAIETAFSSQSGKARWDGDTLILTVDGSASDTMAGFTECRVLVTLLTEEDSSTIEFPDGSVECQEVLSVLD</sequence>
<proteinExistence type="predicted"/>
<dbReference type="AlphaFoldDB" id="A0AAU7DZ02"/>
<protein>
    <submittedName>
        <fullName evidence="3">Uncharacterized protein</fullName>
    </submittedName>
</protein>
<feature type="signal peptide" evidence="2">
    <location>
        <begin position="1"/>
        <end position="27"/>
    </location>
</feature>
<accession>A0AAU7DZ02</accession>